<gene>
    <name evidence="3" type="primary">ZAT3</name>
    <name evidence="3" type="ORF">QJS10_CPB11g00347</name>
</gene>
<reference evidence="3" key="1">
    <citation type="journal article" date="2023" name="Nat. Commun.">
        <title>Diploid and tetraploid genomes of Acorus and the evolution of monocots.</title>
        <authorList>
            <person name="Ma L."/>
            <person name="Liu K.W."/>
            <person name="Li Z."/>
            <person name="Hsiao Y.Y."/>
            <person name="Qi Y."/>
            <person name="Fu T."/>
            <person name="Tang G.D."/>
            <person name="Zhang D."/>
            <person name="Sun W.H."/>
            <person name="Liu D.K."/>
            <person name="Li Y."/>
            <person name="Chen G.Z."/>
            <person name="Liu X.D."/>
            <person name="Liao X.Y."/>
            <person name="Jiang Y.T."/>
            <person name="Yu X."/>
            <person name="Hao Y."/>
            <person name="Huang J."/>
            <person name="Zhao X.W."/>
            <person name="Ke S."/>
            <person name="Chen Y.Y."/>
            <person name="Wu W.L."/>
            <person name="Hsu J.L."/>
            <person name="Lin Y.F."/>
            <person name="Huang M.D."/>
            <person name="Li C.Y."/>
            <person name="Huang L."/>
            <person name="Wang Z.W."/>
            <person name="Zhao X."/>
            <person name="Zhong W.Y."/>
            <person name="Peng D.H."/>
            <person name="Ahmad S."/>
            <person name="Lan S."/>
            <person name="Zhang J.S."/>
            <person name="Tsai W.C."/>
            <person name="Van de Peer Y."/>
            <person name="Liu Z.J."/>
        </authorList>
    </citation>
    <scope>NUCLEOTIDE SEQUENCE</scope>
    <source>
        <strain evidence="3">CP</strain>
    </source>
</reference>
<keyword evidence="1" id="KW-0479">Metal-binding</keyword>
<feature type="domain" description="C2H2-type" evidence="2">
    <location>
        <begin position="185"/>
        <end position="207"/>
    </location>
</feature>
<proteinExistence type="predicted"/>
<dbReference type="Pfam" id="PF13912">
    <property type="entry name" value="zf-C2H2_6"/>
    <property type="match status" value="2"/>
</dbReference>
<accession>A0AAV9DSK5</accession>
<keyword evidence="1" id="KW-0862">Zinc</keyword>
<dbReference type="EMBL" id="JAUJYO010000011">
    <property type="protein sequence ID" value="KAK1304213.1"/>
    <property type="molecule type" value="Genomic_DNA"/>
</dbReference>
<evidence type="ECO:0000259" key="2">
    <source>
        <dbReference type="PROSITE" id="PS50157"/>
    </source>
</evidence>
<dbReference type="PROSITE" id="PS00028">
    <property type="entry name" value="ZINC_FINGER_C2H2_1"/>
    <property type="match status" value="2"/>
</dbReference>
<name>A0AAV9DSK5_ACOCL</name>
<dbReference type="SMART" id="SM00355">
    <property type="entry name" value="ZnF_C2H2"/>
    <property type="match status" value="2"/>
</dbReference>
<dbReference type="PANTHER" id="PTHR47068:SF1">
    <property type="entry name" value="OS02G0659100 PROTEIN"/>
    <property type="match status" value="1"/>
</dbReference>
<dbReference type="InterPro" id="IPR036236">
    <property type="entry name" value="Znf_C2H2_sf"/>
</dbReference>
<dbReference type="AlphaFoldDB" id="A0AAV9DSK5"/>
<protein>
    <submittedName>
        <fullName evidence="3">Zinc finger protein ZAT3</fullName>
    </submittedName>
</protein>
<dbReference type="PROSITE" id="PS50157">
    <property type="entry name" value="ZINC_FINGER_C2H2_2"/>
    <property type="match status" value="2"/>
</dbReference>
<dbReference type="InterPro" id="IPR013087">
    <property type="entry name" value="Znf_C2H2_type"/>
</dbReference>
<keyword evidence="4" id="KW-1185">Reference proteome</keyword>
<reference evidence="3" key="2">
    <citation type="submission" date="2023-06" db="EMBL/GenBank/DDBJ databases">
        <authorList>
            <person name="Ma L."/>
            <person name="Liu K.-W."/>
            <person name="Li Z."/>
            <person name="Hsiao Y.-Y."/>
            <person name="Qi Y."/>
            <person name="Fu T."/>
            <person name="Tang G."/>
            <person name="Zhang D."/>
            <person name="Sun W.-H."/>
            <person name="Liu D.-K."/>
            <person name="Li Y."/>
            <person name="Chen G.-Z."/>
            <person name="Liu X.-D."/>
            <person name="Liao X.-Y."/>
            <person name="Jiang Y.-T."/>
            <person name="Yu X."/>
            <person name="Hao Y."/>
            <person name="Huang J."/>
            <person name="Zhao X.-W."/>
            <person name="Ke S."/>
            <person name="Chen Y.-Y."/>
            <person name="Wu W.-L."/>
            <person name="Hsu J.-L."/>
            <person name="Lin Y.-F."/>
            <person name="Huang M.-D."/>
            <person name="Li C.-Y."/>
            <person name="Huang L."/>
            <person name="Wang Z.-W."/>
            <person name="Zhao X."/>
            <person name="Zhong W.-Y."/>
            <person name="Peng D.-H."/>
            <person name="Ahmad S."/>
            <person name="Lan S."/>
            <person name="Zhang J.-S."/>
            <person name="Tsai W.-C."/>
            <person name="Van De Peer Y."/>
            <person name="Liu Z.-J."/>
        </authorList>
    </citation>
    <scope>NUCLEOTIDE SEQUENCE</scope>
    <source>
        <strain evidence="3">CP</strain>
        <tissue evidence="3">Leaves</tissue>
    </source>
</reference>
<dbReference type="Proteomes" id="UP001180020">
    <property type="component" value="Unassembled WGS sequence"/>
</dbReference>
<comment type="caution">
    <text evidence="3">The sequence shown here is derived from an EMBL/GenBank/DDBJ whole genome shotgun (WGS) entry which is preliminary data.</text>
</comment>
<dbReference type="Gene3D" id="3.30.160.60">
    <property type="entry name" value="Classic Zinc Finger"/>
    <property type="match status" value="1"/>
</dbReference>
<dbReference type="PANTHER" id="PTHR47068">
    <property type="entry name" value="OS02G0659100 PROTEIN"/>
    <property type="match status" value="1"/>
</dbReference>
<sequence length="328" mass="34785">MALFMETNNNNEEQQGFVCGRALGGHMRSRGTDPEEEGSLVSGCASDEDDRLRWSKGKRSRRTGTAAVSEEEDLAYCLLMLSATSSAAVAKTEESCASPVIGPTDWPGVVSRAGPTRGGGAFECKACKKVFGSHQALGGHRASHKKVKGCFAARVVPDYDDARARAERPAKGASANCEARKAKAHECSTCHRVFASGQALGGHKRCHWITTNSAVAAREVGPLDLNLPVQAEEAFDAVFVRQWIGLRTSEENNNVEFDNNNDGLNCHSNDNIDDNVNYLGGDGEDEVESKGGMRRLSELKELRLGGGGGGASWLQVGIGSSGIGSSGP</sequence>
<organism evidence="3 4">
    <name type="scientific">Acorus calamus</name>
    <name type="common">Sweet flag</name>
    <dbReference type="NCBI Taxonomy" id="4465"/>
    <lineage>
        <taxon>Eukaryota</taxon>
        <taxon>Viridiplantae</taxon>
        <taxon>Streptophyta</taxon>
        <taxon>Embryophyta</taxon>
        <taxon>Tracheophyta</taxon>
        <taxon>Spermatophyta</taxon>
        <taxon>Magnoliopsida</taxon>
        <taxon>Liliopsida</taxon>
        <taxon>Acoraceae</taxon>
        <taxon>Acorus</taxon>
    </lineage>
</organism>
<keyword evidence="1" id="KW-0863">Zinc-finger</keyword>
<feature type="domain" description="C2H2-type" evidence="2">
    <location>
        <begin position="122"/>
        <end position="149"/>
    </location>
</feature>
<dbReference type="SUPFAM" id="SSF57667">
    <property type="entry name" value="beta-beta-alpha zinc fingers"/>
    <property type="match status" value="1"/>
</dbReference>
<evidence type="ECO:0000313" key="4">
    <source>
        <dbReference type="Proteomes" id="UP001180020"/>
    </source>
</evidence>
<dbReference type="GO" id="GO:0008270">
    <property type="term" value="F:zinc ion binding"/>
    <property type="evidence" value="ECO:0007669"/>
    <property type="project" value="UniProtKB-KW"/>
</dbReference>
<evidence type="ECO:0000313" key="3">
    <source>
        <dbReference type="EMBL" id="KAK1304213.1"/>
    </source>
</evidence>
<evidence type="ECO:0000256" key="1">
    <source>
        <dbReference type="PROSITE-ProRule" id="PRU00042"/>
    </source>
</evidence>